<keyword evidence="4" id="KW-1185">Reference proteome</keyword>
<gene>
    <name evidence="3" type="ORF">N6G96_02395</name>
</gene>
<accession>A0ABZ0Q508</accession>
<organism evidence="3 4">
    <name type="scientific">Pediococcus inopinatus</name>
    <dbReference type="NCBI Taxonomy" id="114090"/>
    <lineage>
        <taxon>Bacteria</taxon>
        <taxon>Bacillati</taxon>
        <taxon>Bacillota</taxon>
        <taxon>Bacilli</taxon>
        <taxon>Lactobacillales</taxon>
        <taxon>Lactobacillaceae</taxon>
        <taxon>Pediococcus</taxon>
    </lineage>
</organism>
<feature type="transmembrane region" description="Helical" evidence="2">
    <location>
        <begin position="6"/>
        <end position="24"/>
    </location>
</feature>
<dbReference type="SUPFAM" id="SSF57884">
    <property type="entry name" value="Ada DNA repair protein, N-terminal domain (N-Ada 10)"/>
    <property type="match status" value="1"/>
</dbReference>
<dbReference type="EMBL" id="CP104778">
    <property type="protein sequence ID" value="WPC22088.1"/>
    <property type="molecule type" value="Genomic_DNA"/>
</dbReference>
<feature type="compositionally biased region" description="Polar residues" evidence="1">
    <location>
        <begin position="170"/>
        <end position="184"/>
    </location>
</feature>
<dbReference type="InterPro" id="IPR035451">
    <property type="entry name" value="Ada-like_dom_sf"/>
</dbReference>
<proteinExistence type="predicted"/>
<keyword evidence="2" id="KW-0812">Transmembrane</keyword>
<feature type="compositionally biased region" description="Low complexity" evidence="1">
    <location>
        <begin position="151"/>
        <end position="169"/>
    </location>
</feature>
<feature type="transmembrane region" description="Helical" evidence="2">
    <location>
        <begin position="44"/>
        <end position="62"/>
    </location>
</feature>
<protein>
    <recommendedName>
        <fullName evidence="5">DNA-entry nuclease</fullName>
    </recommendedName>
</protein>
<dbReference type="RefSeq" id="WP_063698289.1">
    <property type="nucleotide sequence ID" value="NZ_BBIM01000037.1"/>
</dbReference>
<sequence length="229" mass="25080">MNNFFAGLLALSFLGMIILEIIFLYNKVTHHLLFHVPNKRNKTFLLCALLIFCVSIFGFQSTNPAPSTAKPPVKKIYKTKTVGKKDLASARIQAYQLEKDSSKVDKQSESVEKLVDKVSSQKVVSSEAISSEKAASSESIASQKADSVSESQQAKKASQQAQASSSTKANRTSTQGDLDTGNTQKIVGNVNSKIYHTPDQAGYHMSYKNAIYFNTEAEAQAAGYRKAKR</sequence>
<evidence type="ECO:0008006" key="5">
    <source>
        <dbReference type="Google" id="ProtNLM"/>
    </source>
</evidence>
<feature type="region of interest" description="Disordered" evidence="1">
    <location>
        <begin position="135"/>
        <end position="184"/>
    </location>
</feature>
<evidence type="ECO:0000313" key="3">
    <source>
        <dbReference type="EMBL" id="WPC22088.1"/>
    </source>
</evidence>
<keyword evidence="2" id="KW-0472">Membrane</keyword>
<dbReference type="Proteomes" id="UP001302696">
    <property type="component" value="Chromosome"/>
</dbReference>
<evidence type="ECO:0000313" key="4">
    <source>
        <dbReference type="Proteomes" id="UP001302696"/>
    </source>
</evidence>
<reference evidence="4" key="1">
    <citation type="submission" date="2024-06" db="EMBL/GenBank/DDBJ databases">
        <authorList>
            <person name="Chang H.C."/>
            <person name="Mun S.Y."/>
        </authorList>
    </citation>
    <scope>NUCLEOTIDE SEQUENCE [LARGE SCALE GENOMIC DNA]</scope>
    <source>
        <strain evidence="4">KT1</strain>
    </source>
</reference>
<evidence type="ECO:0000256" key="2">
    <source>
        <dbReference type="SAM" id="Phobius"/>
    </source>
</evidence>
<keyword evidence="2" id="KW-1133">Transmembrane helix</keyword>
<name>A0ABZ0Q508_9LACO</name>
<dbReference type="Gene3D" id="3.40.10.10">
    <property type="entry name" value="DNA Methylphosphotriester Repair Domain"/>
    <property type="match status" value="1"/>
</dbReference>
<evidence type="ECO:0000256" key="1">
    <source>
        <dbReference type="SAM" id="MobiDB-lite"/>
    </source>
</evidence>